<proteinExistence type="predicted"/>
<keyword evidence="5 6" id="KW-0472">Membrane</keyword>
<dbReference type="InterPro" id="IPR020846">
    <property type="entry name" value="MFS_dom"/>
</dbReference>
<evidence type="ECO:0000256" key="6">
    <source>
        <dbReference type="SAM" id="Phobius"/>
    </source>
</evidence>
<feature type="transmembrane region" description="Helical" evidence="6">
    <location>
        <begin position="175"/>
        <end position="191"/>
    </location>
</feature>
<dbReference type="Proteomes" id="UP000434101">
    <property type="component" value="Unassembled WGS sequence"/>
</dbReference>
<feature type="transmembrane region" description="Helical" evidence="6">
    <location>
        <begin position="108"/>
        <end position="130"/>
    </location>
</feature>
<reference evidence="8 9" key="1">
    <citation type="submission" date="2020-01" db="EMBL/GenBank/DDBJ databases">
        <title>Natronorubrum sp. JWXQ-INN 674 isolated from Inner Mongolia Autonomous Region of China.</title>
        <authorList>
            <person name="Xue Q."/>
        </authorList>
    </citation>
    <scope>NUCLEOTIDE SEQUENCE [LARGE SCALE GENOMIC DNA]</scope>
    <source>
        <strain evidence="8 9">JWXQ-INN-674</strain>
    </source>
</reference>
<dbReference type="InterPro" id="IPR050189">
    <property type="entry name" value="MFS_Efflux_Transporters"/>
</dbReference>
<dbReference type="SUPFAM" id="SSF103473">
    <property type="entry name" value="MFS general substrate transporter"/>
    <property type="match status" value="1"/>
</dbReference>
<dbReference type="GO" id="GO:0005886">
    <property type="term" value="C:plasma membrane"/>
    <property type="evidence" value="ECO:0007669"/>
    <property type="project" value="UniProtKB-SubCell"/>
</dbReference>
<dbReference type="PANTHER" id="PTHR43124">
    <property type="entry name" value="PURINE EFFLUX PUMP PBUE"/>
    <property type="match status" value="1"/>
</dbReference>
<feature type="transmembrane region" description="Helical" evidence="6">
    <location>
        <begin position="375"/>
        <end position="393"/>
    </location>
</feature>
<feature type="transmembrane region" description="Helical" evidence="6">
    <location>
        <begin position="51"/>
        <end position="72"/>
    </location>
</feature>
<feature type="transmembrane region" description="Helical" evidence="6">
    <location>
        <begin position="259"/>
        <end position="278"/>
    </location>
</feature>
<keyword evidence="4 6" id="KW-1133">Transmembrane helix</keyword>
<dbReference type="PROSITE" id="PS50850">
    <property type="entry name" value="MFS"/>
    <property type="match status" value="1"/>
</dbReference>
<evidence type="ECO:0000313" key="9">
    <source>
        <dbReference type="Proteomes" id="UP000434101"/>
    </source>
</evidence>
<feature type="transmembrane region" description="Helical" evidence="6">
    <location>
        <begin position="345"/>
        <end position="363"/>
    </location>
</feature>
<dbReference type="Pfam" id="PF07690">
    <property type="entry name" value="MFS_1"/>
    <property type="match status" value="1"/>
</dbReference>
<dbReference type="GO" id="GO:0022857">
    <property type="term" value="F:transmembrane transporter activity"/>
    <property type="evidence" value="ECO:0007669"/>
    <property type="project" value="InterPro"/>
</dbReference>
<feature type="domain" description="Major facilitator superfamily (MFS) profile" evidence="7">
    <location>
        <begin position="17"/>
        <end position="396"/>
    </location>
</feature>
<feature type="transmembrane region" description="Helical" evidence="6">
    <location>
        <begin position="151"/>
        <end position="169"/>
    </location>
</feature>
<keyword evidence="9" id="KW-1185">Reference proteome</keyword>
<sequence length="396" mass="41862">MKSQWTQFGRDSDGAFRILIVIAACWFFAQGLRLSFPVLLPHISLEYGLDIATGGLLISLLFGAYAIGQFPGGVLGDWVGERNVLAASMTLVVFGTVLVFGFERLEAVVVGIGLLGFGCGMFAPARFTILSDVFEERDGVAHGVTMAVGDVGNTILPVLAGFLAVAIAWRYGVGYAVPILLLLVIALWVTIPERTSAPPESAVLSRTMLRDVGRSLSRPEVAAIFIVLLVQSFIFQGHTGLYPTYLVTEKGFSEEHASVLLGLFFGSAAVMNLIAGVAADRFGKVMVIGILSVVGTAAFGLLPVVTSLPTVIIVTVFTSAPIGVVTVALPYLIETLPENMRGTGFGILRTTYIALTAVSPFIIGSLGNIGHFDVGIWLFGAATALSFVVSRTLSSP</sequence>
<keyword evidence="3 6" id="KW-0812">Transmembrane</keyword>
<evidence type="ECO:0000256" key="4">
    <source>
        <dbReference type="ARBA" id="ARBA00022989"/>
    </source>
</evidence>
<dbReference type="AlphaFoldDB" id="A0A6B0VNG9"/>
<protein>
    <submittedName>
        <fullName evidence="8">MFS transporter</fullName>
    </submittedName>
</protein>
<evidence type="ECO:0000259" key="7">
    <source>
        <dbReference type="PROSITE" id="PS50850"/>
    </source>
</evidence>
<feature type="transmembrane region" description="Helical" evidence="6">
    <location>
        <begin position="84"/>
        <end position="102"/>
    </location>
</feature>
<evidence type="ECO:0000256" key="2">
    <source>
        <dbReference type="ARBA" id="ARBA00022475"/>
    </source>
</evidence>
<dbReference type="PANTHER" id="PTHR43124:SF3">
    <property type="entry name" value="CHLORAMPHENICOL EFFLUX PUMP RV0191"/>
    <property type="match status" value="1"/>
</dbReference>
<dbReference type="InterPro" id="IPR036259">
    <property type="entry name" value="MFS_trans_sf"/>
</dbReference>
<comment type="caution">
    <text evidence="8">The sequence shown here is derived from an EMBL/GenBank/DDBJ whole genome shotgun (WGS) entry which is preliminary data.</text>
</comment>
<evidence type="ECO:0000313" key="8">
    <source>
        <dbReference type="EMBL" id="MXV63008.1"/>
    </source>
</evidence>
<dbReference type="InterPro" id="IPR011701">
    <property type="entry name" value="MFS"/>
</dbReference>
<evidence type="ECO:0000256" key="5">
    <source>
        <dbReference type="ARBA" id="ARBA00023136"/>
    </source>
</evidence>
<comment type="subcellular location">
    <subcellularLocation>
        <location evidence="1">Cell membrane</location>
        <topology evidence="1">Multi-pass membrane protein</topology>
    </subcellularLocation>
</comment>
<accession>A0A6B0VNG9</accession>
<feature type="transmembrane region" description="Helical" evidence="6">
    <location>
        <begin position="14"/>
        <end position="31"/>
    </location>
</feature>
<gene>
    <name evidence="8" type="ORF">GS429_13205</name>
</gene>
<dbReference type="EMBL" id="WUYX01000039">
    <property type="protein sequence ID" value="MXV63008.1"/>
    <property type="molecule type" value="Genomic_DNA"/>
</dbReference>
<keyword evidence="2" id="KW-1003">Cell membrane</keyword>
<evidence type="ECO:0000256" key="3">
    <source>
        <dbReference type="ARBA" id="ARBA00022692"/>
    </source>
</evidence>
<evidence type="ECO:0000256" key="1">
    <source>
        <dbReference type="ARBA" id="ARBA00004651"/>
    </source>
</evidence>
<organism evidence="8 9">
    <name type="scientific">Natronorubrum halalkaliphilum</name>
    <dbReference type="NCBI Taxonomy" id="2691917"/>
    <lineage>
        <taxon>Archaea</taxon>
        <taxon>Methanobacteriati</taxon>
        <taxon>Methanobacteriota</taxon>
        <taxon>Stenosarchaea group</taxon>
        <taxon>Halobacteria</taxon>
        <taxon>Halobacteriales</taxon>
        <taxon>Natrialbaceae</taxon>
        <taxon>Natronorubrum</taxon>
    </lineage>
</organism>
<dbReference type="Gene3D" id="1.20.1250.20">
    <property type="entry name" value="MFS general substrate transporter like domains"/>
    <property type="match status" value="2"/>
</dbReference>
<dbReference type="OrthoDB" id="204820at2157"/>
<feature type="transmembrane region" description="Helical" evidence="6">
    <location>
        <begin position="285"/>
        <end position="305"/>
    </location>
</feature>
<dbReference type="RefSeq" id="WP_160065843.1">
    <property type="nucleotide sequence ID" value="NZ_WUYX01000039.1"/>
</dbReference>
<name>A0A6B0VNG9_9EURY</name>
<feature type="transmembrane region" description="Helical" evidence="6">
    <location>
        <begin position="311"/>
        <end position="333"/>
    </location>
</feature>